<dbReference type="EMBL" id="ML976980">
    <property type="protein sequence ID" value="KAF1961823.1"/>
    <property type="molecule type" value="Genomic_DNA"/>
</dbReference>
<gene>
    <name evidence="2" type="ORF">CC80DRAFT_589314</name>
</gene>
<sequence length="385" mass="44436">MGSALSSEKETLPISERRPVPYYGMTVPPEASKAPQDSQDFYDEFVEEAYGLPHRDGKNVIICRPTRPDEIPKRPETWADDWALKNLMEVYKLVGEDAHPRIVRYVGALEGDSVGLVVEKLWPGPLRYLTLPVMPVPVPKFDAISRNDRLLLSLYYLWALQALSAMTFFHSRSICIRNFSRRHVWIRSDYSLAITGFISAAPLHDQSENEEKQEKNGFPFGYPLIIPEEDFDLELRDDDVHSMPSFKADLFRWATFVWRLMTNDFCAHSRSSFERWEPVTPMTGDPFLNSGRDVLRINIERREKNLFQQLKEERLGTILVNAWSGRYNAAEEVAQAVKAEAQKIGIEVVGDEIAIGEAWENIFEVVQRGKLLHDRELRFRAFDRD</sequence>
<proteinExistence type="predicted"/>
<dbReference type="OrthoDB" id="20729at2759"/>
<protein>
    <recommendedName>
        <fullName evidence="4">Protein kinase domain-containing protein</fullName>
    </recommendedName>
</protein>
<evidence type="ECO:0008006" key="4">
    <source>
        <dbReference type="Google" id="ProtNLM"/>
    </source>
</evidence>
<dbReference type="SUPFAM" id="SSF56112">
    <property type="entry name" value="Protein kinase-like (PK-like)"/>
    <property type="match status" value="1"/>
</dbReference>
<evidence type="ECO:0000256" key="1">
    <source>
        <dbReference type="SAM" id="MobiDB-lite"/>
    </source>
</evidence>
<name>A0A6A5U9H6_9PLEO</name>
<dbReference type="Gene3D" id="1.10.510.10">
    <property type="entry name" value="Transferase(Phosphotransferase) domain 1"/>
    <property type="match status" value="1"/>
</dbReference>
<evidence type="ECO:0000313" key="2">
    <source>
        <dbReference type="EMBL" id="KAF1961823.1"/>
    </source>
</evidence>
<dbReference type="InterPro" id="IPR011009">
    <property type="entry name" value="Kinase-like_dom_sf"/>
</dbReference>
<accession>A0A6A5U9H6</accession>
<reference evidence="2" key="1">
    <citation type="journal article" date="2020" name="Stud. Mycol.">
        <title>101 Dothideomycetes genomes: a test case for predicting lifestyles and emergence of pathogens.</title>
        <authorList>
            <person name="Haridas S."/>
            <person name="Albert R."/>
            <person name="Binder M."/>
            <person name="Bloem J."/>
            <person name="Labutti K."/>
            <person name="Salamov A."/>
            <person name="Andreopoulos B."/>
            <person name="Baker S."/>
            <person name="Barry K."/>
            <person name="Bills G."/>
            <person name="Bluhm B."/>
            <person name="Cannon C."/>
            <person name="Castanera R."/>
            <person name="Culley D."/>
            <person name="Daum C."/>
            <person name="Ezra D."/>
            <person name="Gonzalez J."/>
            <person name="Henrissat B."/>
            <person name="Kuo A."/>
            <person name="Liang C."/>
            <person name="Lipzen A."/>
            <person name="Lutzoni F."/>
            <person name="Magnuson J."/>
            <person name="Mondo S."/>
            <person name="Nolan M."/>
            <person name="Ohm R."/>
            <person name="Pangilinan J."/>
            <person name="Park H.-J."/>
            <person name="Ramirez L."/>
            <person name="Alfaro M."/>
            <person name="Sun H."/>
            <person name="Tritt A."/>
            <person name="Yoshinaga Y."/>
            <person name="Zwiers L.-H."/>
            <person name="Turgeon B."/>
            <person name="Goodwin S."/>
            <person name="Spatafora J."/>
            <person name="Crous P."/>
            <person name="Grigoriev I."/>
        </authorList>
    </citation>
    <scope>NUCLEOTIDE SEQUENCE</scope>
    <source>
        <strain evidence="2">CBS 675.92</strain>
    </source>
</reference>
<keyword evidence="3" id="KW-1185">Reference proteome</keyword>
<evidence type="ECO:0000313" key="3">
    <source>
        <dbReference type="Proteomes" id="UP000800035"/>
    </source>
</evidence>
<organism evidence="2 3">
    <name type="scientific">Byssothecium circinans</name>
    <dbReference type="NCBI Taxonomy" id="147558"/>
    <lineage>
        <taxon>Eukaryota</taxon>
        <taxon>Fungi</taxon>
        <taxon>Dikarya</taxon>
        <taxon>Ascomycota</taxon>
        <taxon>Pezizomycotina</taxon>
        <taxon>Dothideomycetes</taxon>
        <taxon>Pleosporomycetidae</taxon>
        <taxon>Pleosporales</taxon>
        <taxon>Massarineae</taxon>
        <taxon>Massarinaceae</taxon>
        <taxon>Byssothecium</taxon>
    </lineage>
</organism>
<dbReference type="AlphaFoldDB" id="A0A6A5U9H6"/>
<dbReference type="Proteomes" id="UP000800035">
    <property type="component" value="Unassembled WGS sequence"/>
</dbReference>
<feature type="compositionally biased region" description="Basic and acidic residues" evidence="1">
    <location>
        <begin position="7"/>
        <end position="19"/>
    </location>
</feature>
<feature type="region of interest" description="Disordered" evidence="1">
    <location>
        <begin position="1"/>
        <end position="36"/>
    </location>
</feature>